<gene>
    <name evidence="2" type="primary">LOC115628922</name>
</gene>
<organism evidence="1 2">
    <name type="scientific">Drosophila lebanonensis</name>
    <name type="common">Fruit fly</name>
    <name type="synonym">Scaptodrosophila lebanonensis</name>
    <dbReference type="NCBI Taxonomy" id="7225"/>
    <lineage>
        <taxon>Eukaryota</taxon>
        <taxon>Metazoa</taxon>
        <taxon>Ecdysozoa</taxon>
        <taxon>Arthropoda</taxon>
        <taxon>Hexapoda</taxon>
        <taxon>Insecta</taxon>
        <taxon>Pterygota</taxon>
        <taxon>Neoptera</taxon>
        <taxon>Endopterygota</taxon>
        <taxon>Diptera</taxon>
        <taxon>Brachycera</taxon>
        <taxon>Muscomorpha</taxon>
        <taxon>Ephydroidea</taxon>
        <taxon>Drosophilidae</taxon>
        <taxon>Scaptodrosophila</taxon>
    </lineage>
</organism>
<reference evidence="2" key="1">
    <citation type="submission" date="2025-08" db="UniProtKB">
        <authorList>
            <consortium name="RefSeq"/>
        </authorList>
    </citation>
    <scope>IDENTIFICATION</scope>
    <source>
        <strain evidence="2">11010-0011.00</strain>
        <tissue evidence="2">Whole body</tissue>
    </source>
</reference>
<keyword evidence="1" id="KW-1185">Reference proteome</keyword>
<proteinExistence type="predicted"/>
<dbReference type="RefSeq" id="XP_030381043.1">
    <property type="nucleotide sequence ID" value="XM_030525183.1"/>
</dbReference>
<dbReference type="Proteomes" id="UP000504634">
    <property type="component" value="Unplaced"/>
</dbReference>
<evidence type="ECO:0000313" key="2">
    <source>
        <dbReference type="RefSeq" id="XP_030381043.1"/>
    </source>
</evidence>
<evidence type="ECO:0000313" key="1">
    <source>
        <dbReference type="Proteomes" id="UP000504634"/>
    </source>
</evidence>
<dbReference type="GeneID" id="115628922"/>
<protein>
    <submittedName>
        <fullName evidence="2">Uncharacterized protein LOC115628922</fullName>
    </submittedName>
</protein>
<accession>A0A6J2U0P1</accession>
<sequence>MICEMPLELGGVVECILDDENTKTYNVQILQNDVAKYIDENMEGGLQEVCEGEIYDIYEDELGGPVKYENEENAHYYLNHIESGEASEQLNIDELKFEDSNSDLVLTSDIYSYDFSSITEVEQTQNNVNPMPSEETAVNDVDYSELEKYLEDYFSDI</sequence>
<dbReference type="AlphaFoldDB" id="A0A6J2U0P1"/>
<name>A0A6J2U0P1_DROLE</name>